<dbReference type="EMBL" id="KK198761">
    <property type="protein sequence ID" value="KCW56287.1"/>
    <property type="molecule type" value="Genomic_DNA"/>
</dbReference>
<name>A0A059AQN5_EUCGR</name>
<dbReference type="InParanoid" id="A0A059AQN5"/>
<dbReference type="AlphaFoldDB" id="A0A059AQN5"/>
<reference evidence="1" key="1">
    <citation type="submission" date="2013-07" db="EMBL/GenBank/DDBJ databases">
        <title>The genome of Eucalyptus grandis.</title>
        <authorList>
            <person name="Schmutz J."/>
            <person name="Hayes R."/>
            <person name="Myburg A."/>
            <person name="Tuskan G."/>
            <person name="Grattapaglia D."/>
            <person name="Rokhsar D.S."/>
        </authorList>
    </citation>
    <scope>NUCLEOTIDE SEQUENCE</scope>
    <source>
        <tissue evidence="1">Leaf extractions</tissue>
    </source>
</reference>
<dbReference type="Gramene" id="KCW56287">
    <property type="protein sequence ID" value="KCW56287"/>
    <property type="gene ID" value="EUGRSUZ_I02031"/>
</dbReference>
<sequence length="87" mass="10168">MQSHNILLFQEIQRNSRSSLMTRSSLTTDIWVTLSRRSIHIVEFHSNSMHFSTTSIMHPIESIHGHQRNTTVHLFPSLVNQIPYQLN</sequence>
<organism evidence="1">
    <name type="scientific">Eucalyptus grandis</name>
    <name type="common">Flooded gum</name>
    <dbReference type="NCBI Taxonomy" id="71139"/>
    <lineage>
        <taxon>Eukaryota</taxon>
        <taxon>Viridiplantae</taxon>
        <taxon>Streptophyta</taxon>
        <taxon>Embryophyta</taxon>
        <taxon>Tracheophyta</taxon>
        <taxon>Spermatophyta</taxon>
        <taxon>Magnoliopsida</taxon>
        <taxon>eudicotyledons</taxon>
        <taxon>Gunneridae</taxon>
        <taxon>Pentapetalae</taxon>
        <taxon>rosids</taxon>
        <taxon>malvids</taxon>
        <taxon>Myrtales</taxon>
        <taxon>Myrtaceae</taxon>
        <taxon>Myrtoideae</taxon>
        <taxon>Eucalypteae</taxon>
        <taxon>Eucalyptus</taxon>
    </lineage>
</organism>
<proteinExistence type="predicted"/>
<evidence type="ECO:0000313" key="1">
    <source>
        <dbReference type="EMBL" id="KCW56287.1"/>
    </source>
</evidence>
<gene>
    <name evidence="1" type="ORF">EUGRSUZ_I02031</name>
</gene>
<protein>
    <submittedName>
        <fullName evidence="1">Uncharacterized protein</fullName>
    </submittedName>
</protein>
<accession>A0A059AQN5</accession>